<name>A0A371JES3_9FIRM</name>
<reference evidence="2 3" key="1">
    <citation type="journal article" date="2017" name="Genome Announc.">
        <title>Draft Genome Sequence of a Sporulating and Motile Strain of Lachnotalea glycerini Isolated from Water in Quebec City, Canada.</title>
        <authorList>
            <person name="Maheux A.F."/>
            <person name="Boudreau D.K."/>
            <person name="Berube E."/>
            <person name="Boissinot M."/>
            <person name="Raymond F."/>
            <person name="Brodeur S."/>
            <person name="Corbeil J."/>
            <person name="Isabel S."/>
            <person name="Omar R.F."/>
            <person name="Bergeron M.G."/>
        </authorList>
    </citation>
    <scope>NUCLEOTIDE SEQUENCE [LARGE SCALE GENOMIC DNA]</scope>
    <source>
        <strain evidence="2 3">CCRI-19302</strain>
    </source>
</reference>
<dbReference type="Proteomes" id="UP000216411">
    <property type="component" value="Unassembled WGS sequence"/>
</dbReference>
<evidence type="ECO:0000313" key="2">
    <source>
        <dbReference type="EMBL" id="RDY31245.1"/>
    </source>
</evidence>
<sequence>MDRRFNIMELKGSFTVEAALVMPLVLGAIIILIYMSFFLHDRAVICEGAIILANRYTNENNITNEAIKQQLVKASNELINKKVIITSDLSTIITVTNNKILVSCSGSFMFPNMYVVSSIFSNKQFWITTEKSMPRYKPIEFIRNCNKVKKLIHSVLN</sequence>
<protein>
    <submittedName>
        <fullName evidence="2">Pilus assembly protein</fullName>
    </submittedName>
</protein>
<accession>A0A371JES3</accession>
<feature type="transmembrane region" description="Helical" evidence="1">
    <location>
        <begin position="20"/>
        <end position="39"/>
    </location>
</feature>
<organism evidence="2 3">
    <name type="scientific">Lachnotalea glycerini</name>
    <dbReference type="NCBI Taxonomy" id="1763509"/>
    <lineage>
        <taxon>Bacteria</taxon>
        <taxon>Bacillati</taxon>
        <taxon>Bacillota</taxon>
        <taxon>Clostridia</taxon>
        <taxon>Lachnospirales</taxon>
        <taxon>Lachnospiraceae</taxon>
        <taxon>Lachnotalea</taxon>
    </lineage>
</organism>
<dbReference type="OrthoDB" id="2045557at2"/>
<evidence type="ECO:0000313" key="3">
    <source>
        <dbReference type="Proteomes" id="UP000216411"/>
    </source>
</evidence>
<dbReference type="EMBL" id="NOKA02000019">
    <property type="protein sequence ID" value="RDY31245.1"/>
    <property type="molecule type" value="Genomic_DNA"/>
</dbReference>
<evidence type="ECO:0000256" key="1">
    <source>
        <dbReference type="SAM" id="Phobius"/>
    </source>
</evidence>
<gene>
    <name evidence="2" type="ORF">CG710_010690</name>
</gene>
<proteinExistence type="predicted"/>
<dbReference type="AlphaFoldDB" id="A0A371JES3"/>
<keyword evidence="1" id="KW-1133">Transmembrane helix</keyword>
<keyword evidence="3" id="KW-1185">Reference proteome</keyword>
<comment type="caution">
    <text evidence="2">The sequence shown here is derived from an EMBL/GenBank/DDBJ whole genome shotgun (WGS) entry which is preliminary data.</text>
</comment>
<keyword evidence="1" id="KW-0812">Transmembrane</keyword>
<keyword evidence="1" id="KW-0472">Membrane</keyword>